<proteinExistence type="predicted"/>
<sequence length="622" mass="70500">MSGRCDLCPEMSVWTCSCKAPRINLCDSHIRDHLTDQSVPSHPIVRNAIVINENSKKILIKTFKDIKNQANEHITRIMQETASLINIIERCCVSHIRYLNDIIGKSDLLLQQVSAANSSSKAIIPGRILSILTRREQEAIEECSSWILGKLNINNNPIKLGLQELFSIEDSVRLLDVLLLADKESNTFGPEIEFFKISPQKKCVDSNYPSVSIKENFREEIKETQSKASPQKQVFDSSYPNVSAKESFREESKTSPAKKCADGNYPRVSTKENFREEAKGIQRAASLVEQSPKPAETQNIPQRSKTIITPNENNKVLKCAKGHNLSWNNNTPFNYFANSGSFYISCDQCGKTYSYASWNCRECHYDVCRECSLSMGVPLPILSCSSGHELEWKSDVKMHYTNLGKADPSCARCKGNVEVAHWHCRACLYDICNNCAERAGYTSVATSAKCKNKHQLELNLAVLLLGLPVSCDMCKQFFKGETYTCNPCKYFLCQVCYLFLQLPAPGHPIIRCPDKHLLRWFIKGNFICDGCCQRKLEERFRCIECNFDLCSLCSSQLYDAATKRPIKKCRNGHELSWDYQTSKRYGGNAYSCGVCRGEIKRIGSFYCQECSYSCCFRCVFRS</sequence>
<organism evidence="2 3">
    <name type="scientific">Blepharisma stoltei</name>
    <dbReference type="NCBI Taxonomy" id="1481888"/>
    <lineage>
        <taxon>Eukaryota</taxon>
        <taxon>Sar</taxon>
        <taxon>Alveolata</taxon>
        <taxon>Ciliophora</taxon>
        <taxon>Postciliodesmatophora</taxon>
        <taxon>Heterotrichea</taxon>
        <taxon>Heterotrichida</taxon>
        <taxon>Blepharismidae</taxon>
        <taxon>Blepharisma</taxon>
    </lineage>
</organism>
<dbReference type="PANTHER" id="PTHR46288:SF80">
    <property type="entry name" value="CYSTEINE_HISTIDINE-RICH C1 DOMAIN FAMILY PROTEIN"/>
    <property type="match status" value="1"/>
</dbReference>
<gene>
    <name evidence="2" type="ORF">BSTOLATCC_MIC20802</name>
</gene>
<accession>A0AAU9J9B7</accession>
<evidence type="ECO:0000313" key="2">
    <source>
        <dbReference type="EMBL" id="CAG9318328.1"/>
    </source>
</evidence>
<dbReference type="SUPFAM" id="SSF57889">
    <property type="entry name" value="Cysteine-rich domain"/>
    <property type="match status" value="1"/>
</dbReference>
<dbReference type="InterPro" id="IPR046349">
    <property type="entry name" value="C1-like_sf"/>
</dbReference>
<evidence type="ECO:0000313" key="3">
    <source>
        <dbReference type="Proteomes" id="UP001162131"/>
    </source>
</evidence>
<dbReference type="AlphaFoldDB" id="A0AAU9J9B7"/>
<comment type="caution">
    <text evidence="2">The sequence shown here is derived from an EMBL/GenBank/DDBJ whole genome shotgun (WGS) entry which is preliminary data.</text>
</comment>
<protein>
    <submittedName>
        <fullName evidence="2">Uncharacterized protein</fullName>
    </submittedName>
</protein>
<keyword evidence="3" id="KW-1185">Reference proteome</keyword>
<dbReference type="PANTHER" id="PTHR46288">
    <property type="entry name" value="PHORBOL-ESTER/DAG-TYPE DOMAIN-CONTAINING PROTEIN"/>
    <property type="match status" value="1"/>
</dbReference>
<dbReference type="EMBL" id="CAJZBQ010000020">
    <property type="protein sequence ID" value="CAG9318328.1"/>
    <property type="molecule type" value="Genomic_DNA"/>
</dbReference>
<reference evidence="2" key="1">
    <citation type="submission" date="2021-09" db="EMBL/GenBank/DDBJ databases">
        <authorList>
            <consortium name="AG Swart"/>
            <person name="Singh M."/>
            <person name="Singh A."/>
            <person name="Seah K."/>
            <person name="Emmerich C."/>
        </authorList>
    </citation>
    <scope>NUCLEOTIDE SEQUENCE</scope>
    <source>
        <strain evidence="2">ATCC30299</strain>
    </source>
</reference>
<evidence type="ECO:0000256" key="1">
    <source>
        <dbReference type="SAM" id="MobiDB-lite"/>
    </source>
</evidence>
<name>A0AAU9J9B7_9CILI</name>
<dbReference type="Proteomes" id="UP001162131">
    <property type="component" value="Unassembled WGS sequence"/>
</dbReference>
<feature type="region of interest" description="Disordered" evidence="1">
    <location>
        <begin position="245"/>
        <end position="266"/>
    </location>
</feature>
<feature type="region of interest" description="Disordered" evidence="1">
    <location>
        <begin position="285"/>
        <end position="304"/>
    </location>
</feature>